<sequence length="217" mass="25507">MPPKGSSRTSTTLAVMNANHEAILSSIEMLSTKLTKESKNLHEYLYNIEERIGLLDMEIKNLNQLKDIPSVQDVERLDEGNTIDWIMHPQNEDGKDDVLNDESVINFIHDYSELYDEKKERKLKQDILKIVRWTCNDIEETIVHGDKNKKLPTWKRLSSDNKKLMLNSVTEEAQKKGLPCHRCQGNWFVHHLVYNCWHNKAKYRNKKIKQKTTSRYI</sequence>
<gene>
    <name evidence="1" type="ORF">INT45_007379</name>
</gene>
<protein>
    <submittedName>
        <fullName evidence="1">Uncharacterized protein</fullName>
    </submittedName>
</protein>
<dbReference type="OrthoDB" id="2299765at2759"/>
<evidence type="ECO:0000313" key="1">
    <source>
        <dbReference type="EMBL" id="KAG2216376.1"/>
    </source>
</evidence>
<proteinExistence type="predicted"/>
<reference evidence="1 2" key="1">
    <citation type="submission" date="2020-12" db="EMBL/GenBank/DDBJ databases">
        <title>Metabolic potential, ecology and presence of endohyphal bacteria is reflected in genomic diversity of Mucoromycotina.</title>
        <authorList>
            <person name="Muszewska A."/>
            <person name="Okrasinska A."/>
            <person name="Steczkiewicz K."/>
            <person name="Drgas O."/>
            <person name="Orlowska M."/>
            <person name="Perlinska-Lenart U."/>
            <person name="Aleksandrzak-Piekarczyk T."/>
            <person name="Szatraj K."/>
            <person name="Zielenkiewicz U."/>
            <person name="Pilsyk S."/>
            <person name="Malc E."/>
            <person name="Mieczkowski P."/>
            <person name="Kruszewska J.S."/>
            <person name="Biernat P."/>
            <person name="Pawlowska J."/>
        </authorList>
    </citation>
    <scope>NUCLEOTIDE SEQUENCE [LARGE SCALE GENOMIC DNA]</scope>
    <source>
        <strain evidence="1 2">CBS 142.35</strain>
    </source>
</reference>
<dbReference type="Proteomes" id="UP000646827">
    <property type="component" value="Unassembled WGS sequence"/>
</dbReference>
<name>A0A8H7RV18_9FUNG</name>
<dbReference type="EMBL" id="JAEPRB010000414">
    <property type="protein sequence ID" value="KAG2216376.1"/>
    <property type="molecule type" value="Genomic_DNA"/>
</dbReference>
<accession>A0A8H7RV18</accession>
<evidence type="ECO:0000313" key="2">
    <source>
        <dbReference type="Proteomes" id="UP000646827"/>
    </source>
</evidence>
<organism evidence="1 2">
    <name type="scientific">Circinella minor</name>
    <dbReference type="NCBI Taxonomy" id="1195481"/>
    <lineage>
        <taxon>Eukaryota</taxon>
        <taxon>Fungi</taxon>
        <taxon>Fungi incertae sedis</taxon>
        <taxon>Mucoromycota</taxon>
        <taxon>Mucoromycotina</taxon>
        <taxon>Mucoromycetes</taxon>
        <taxon>Mucorales</taxon>
        <taxon>Lichtheimiaceae</taxon>
        <taxon>Circinella</taxon>
    </lineage>
</organism>
<dbReference type="AlphaFoldDB" id="A0A8H7RV18"/>
<keyword evidence="2" id="KW-1185">Reference proteome</keyword>
<comment type="caution">
    <text evidence="1">The sequence shown here is derived from an EMBL/GenBank/DDBJ whole genome shotgun (WGS) entry which is preliminary data.</text>
</comment>